<evidence type="ECO:0000256" key="10">
    <source>
        <dbReference type="SAM" id="Phobius"/>
    </source>
</evidence>
<organism evidence="11 12">
    <name type="scientific">Neoasaia chiangmaiensis</name>
    <dbReference type="NCBI Taxonomy" id="320497"/>
    <lineage>
        <taxon>Bacteria</taxon>
        <taxon>Pseudomonadati</taxon>
        <taxon>Pseudomonadota</taxon>
        <taxon>Alphaproteobacteria</taxon>
        <taxon>Acetobacterales</taxon>
        <taxon>Acetobacteraceae</taxon>
        <taxon>Neoasaia</taxon>
    </lineage>
</organism>
<evidence type="ECO:0000256" key="6">
    <source>
        <dbReference type="ARBA" id="ARBA00022989"/>
    </source>
</evidence>
<dbReference type="PANTHER" id="PTHR43298:SF2">
    <property type="entry name" value="FMN_FAD EXPORTER YEEO-RELATED"/>
    <property type="match status" value="1"/>
</dbReference>
<keyword evidence="4" id="KW-1003">Cell membrane</keyword>
<evidence type="ECO:0000256" key="1">
    <source>
        <dbReference type="ARBA" id="ARBA00004429"/>
    </source>
</evidence>
<feature type="transmembrane region" description="Helical" evidence="10">
    <location>
        <begin position="138"/>
        <end position="156"/>
    </location>
</feature>
<feature type="transmembrane region" description="Helical" evidence="10">
    <location>
        <begin position="56"/>
        <end position="76"/>
    </location>
</feature>
<dbReference type="CDD" id="cd13131">
    <property type="entry name" value="MATE_NorM_like"/>
    <property type="match status" value="1"/>
</dbReference>
<dbReference type="STRING" id="320497.A0U93_01385"/>
<dbReference type="PANTHER" id="PTHR43298">
    <property type="entry name" value="MULTIDRUG RESISTANCE PROTEIN NORM-RELATED"/>
    <property type="match status" value="1"/>
</dbReference>
<dbReference type="InterPro" id="IPR050222">
    <property type="entry name" value="MATE_MdtK"/>
</dbReference>
<evidence type="ECO:0000256" key="4">
    <source>
        <dbReference type="ARBA" id="ARBA00022475"/>
    </source>
</evidence>
<feature type="transmembrane region" description="Helical" evidence="10">
    <location>
        <begin position="168"/>
        <end position="192"/>
    </location>
</feature>
<keyword evidence="5 10" id="KW-0812">Transmembrane</keyword>
<keyword evidence="3" id="KW-0050">Antiport</keyword>
<evidence type="ECO:0000313" key="11">
    <source>
        <dbReference type="EMBL" id="AQS89183.1"/>
    </source>
</evidence>
<comment type="subcellular location">
    <subcellularLocation>
        <location evidence="1">Cell inner membrane</location>
        <topology evidence="1">Multi-pass membrane protein</topology>
    </subcellularLocation>
</comment>
<evidence type="ECO:0000256" key="7">
    <source>
        <dbReference type="ARBA" id="ARBA00023065"/>
    </source>
</evidence>
<dbReference type="PIRSF" id="PIRSF006603">
    <property type="entry name" value="DinF"/>
    <property type="match status" value="1"/>
</dbReference>
<dbReference type="AlphaFoldDB" id="A0A1U9KTQ1"/>
<feature type="transmembrane region" description="Helical" evidence="10">
    <location>
        <begin position="198"/>
        <end position="220"/>
    </location>
</feature>
<accession>A0A1U9KTQ1</accession>
<evidence type="ECO:0000256" key="5">
    <source>
        <dbReference type="ARBA" id="ARBA00022692"/>
    </source>
</evidence>
<evidence type="ECO:0000256" key="9">
    <source>
        <dbReference type="ARBA" id="ARBA00031636"/>
    </source>
</evidence>
<feature type="transmembrane region" description="Helical" evidence="10">
    <location>
        <begin position="396"/>
        <end position="417"/>
    </location>
</feature>
<dbReference type="KEGG" id="nch:A0U93_01385"/>
<dbReference type="GO" id="GO:0006811">
    <property type="term" value="P:monoatomic ion transport"/>
    <property type="evidence" value="ECO:0007669"/>
    <property type="project" value="UniProtKB-KW"/>
</dbReference>
<dbReference type="GO" id="GO:0042910">
    <property type="term" value="F:xenobiotic transmembrane transporter activity"/>
    <property type="evidence" value="ECO:0007669"/>
    <property type="project" value="InterPro"/>
</dbReference>
<keyword evidence="8 10" id="KW-0472">Membrane</keyword>
<feature type="transmembrane region" description="Helical" evidence="10">
    <location>
        <begin position="241"/>
        <end position="262"/>
    </location>
</feature>
<feature type="transmembrane region" description="Helical" evidence="10">
    <location>
        <begin position="29"/>
        <end position="50"/>
    </location>
</feature>
<keyword evidence="6 10" id="KW-1133">Transmembrane helix</keyword>
<keyword evidence="2" id="KW-0813">Transport</keyword>
<reference evidence="11 12" key="1">
    <citation type="submission" date="2016-03" db="EMBL/GenBank/DDBJ databases">
        <title>Acetic acid bacteria sequencing.</title>
        <authorList>
            <person name="Brandt J."/>
            <person name="Jakob F."/>
            <person name="Vogel R.F."/>
        </authorList>
    </citation>
    <scope>NUCLEOTIDE SEQUENCE [LARGE SCALE GENOMIC DNA]</scope>
    <source>
        <strain evidence="11 12">NBRC 101099</strain>
    </source>
</reference>
<feature type="transmembrane region" description="Helical" evidence="10">
    <location>
        <begin position="423"/>
        <end position="443"/>
    </location>
</feature>
<sequence length="460" mass="48821">MDVSTRWPRQFTTLIRIALPLSLSQISEMAMGITDTVLLGGIGATALAVGGLATTLFFVTLITFQSGLGGISVLIARARGEAHRFGDSRAADLSRLISTGVLFALALCLPVAAILLSTGWLLQAFGEPDKVIHLSSRFIHVLLGALLPDLVVIGLLRIVLPAFGCETLLLWTMPGMAVLNGLTNAALIHGWFGLPAMGLWGSATATVLTGWLVAGVLLFLARRQAALHRHLRLARPDWAALKRMLHLGLPMMGATGAEVAAFQVTGLRAGHFGTTSLAAHQVALSVTSTLFMISLALSQAANIRVSFWLGARRMVAAKRAAAGAIILAVAWSVMSGLILLIFPHWIAAFYLRANTPDGAEAALITVKLLRIAAIYQIFDGIQVTCTAALRACHDTLVPMLVMIGSYCVLTLGFGGWLSTDGHMGVVGLWIGLAAGLMAVGIILPPRLVVMLRRQEAELLR</sequence>
<evidence type="ECO:0000256" key="2">
    <source>
        <dbReference type="ARBA" id="ARBA00022448"/>
    </source>
</evidence>
<feature type="transmembrane region" description="Helical" evidence="10">
    <location>
        <begin position="282"/>
        <end position="303"/>
    </location>
</feature>
<dbReference type="GO" id="GO:0015297">
    <property type="term" value="F:antiporter activity"/>
    <property type="evidence" value="ECO:0007669"/>
    <property type="project" value="UniProtKB-KW"/>
</dbReference>
<evidence type="ECO:0000256" key="3">
    <source>
        <dbReference type="ARBA" id="ARBA00022449"/>
    </source>
</evidence>
<dbReference type="EMBL" id="CP014691">
    <property type="protein sequence ID" value="AQS89183.1"/>
    <property type="molecule type" value="Genomic_DNA"/>
</dbReference>
<evidence type="ECO:0000256" key="8">
    <source>
        <dbReference type="ARBA" id="ARBA00023136"/>
    </source>
</evidence>
<evidence type="ECO:0000313" key="12">
    <source>
        <dbReference type="Proteomes" id="UP000188604"/>
    </source>
</evidence>
<dbReference type="InterPro" id="IPR002528">
    <property type="entry name" value="MATE_fam"/>
</dbReference>
<protein>
    <recommendedName>
        <fullName evidence="9">Multidrug-efflux transporter</fullName>
    </recommendedName>
</protein>
<feature type="transmembrane region" description="Helical" evidence="10">
    <location>
        <begin position="324"/>
        <end position="348"/>
    </location>
</feature>
<dbReference type="GO" id="GO:0005886">
    <property type="term" value="C:plasma membrane"/>
    <property type="evidence" value="ECO:0007669"/>
    <property type="project" value="UniProtKB-SubCell"/>
</dbReference>
<dbReference type="Pfam" id="PF01554">
    <property type="entry name" value="MatE"/>
    <property type="match status" value="2"/>
</dbReference>
<feature type="transmembrane region" description="Helical" evidence="10">
    <location>
        <begin position="96"/>
        <end position="118"/>
    </location>
</feature>
<feature type="transmembrane region" description="Helical" evidence="10">
    <location>
        <begin position="368"/>
        <end position="389"/>
    </location>
</feature>
<dbReference type="InterPro" id="IPR048279">
    <property type="entry name" value="MdtK-like"/>
</dbReference>
<proteinExistence type="predicted"/>
<keyword evidence="7" id="KW-0406">Ion transport</keyword>
<gene>
    <name evidence="11" type="ORF">A0U93_01385</name>
</gene>
<dbReference type="NCBIfam" id="TIGR00797">
    <property type="entry name" value="matE"/>
    <property type="match status" value="1"/>
</dbReference>
<dbReference type="Proteomes" id="UP000188604">
    <property type="component" value="Chromosome"/>
</dbReference>
<name>A0A1U9KTQ1_9PROT</name>
<keyword evidence="12" id="KW-1185">Reference proteome</keyword>